<evidence type="ECO:0000256" key="1">
    <source>
        <dbReference type="SAM" id="MobiDB-lite"/>
    </source>
</evidence>
<evidence type="ECO:0000313" key="3">
    <source>
        <dbReference type="Proteomes" id="UP000001628"/>
    </source>
</evidence>
<dbReference type="KEGG" id="pbn:PADG_11608"/>
<protein>
    <submittedName>
        <fullName evidence="2">Uncharacterized protein</fullName>
    </submittedName>
</protein>
<reference evidence="2 3" key="1">
    <citation type="journal article" date="2011" name="PLoS Genet.">
        <title>Comparative genomic analysis of human fungal pathogens causing paracoccidioidomycosis.</title>
        <authorList>
            <person name="Desjardins C.A."/>
            <person name="Champion M.D."/>
            <person name="Holder J.W."/>
            <person name="Muszewska A."/>
            <person name="Goldberg J."/>
            <person name="Bailao A.M."/>
            <person name="Brigido M.M."/>
            <person name="Ferreira M.E."/>
            <person name="Garcia A.M."/>
            <person name="Grynberg M."/>
            <person name="Gujja S."/>
            <person name="Heiman D.I."/>
            <person name="Henn M.R."/>
            <person name="Kodira C.D."/>
            <person name="Leon-Narvaez H."/>
            <person name="Longo L.V."/>
            <person name="Ma L.J."/>
            <person name="Malavazi I."/>
            <person name="Matsuo A.L."/>
            <person name="Morais F.V."/>
            <person name="Pereira M."/>
            <person name="Rodriguez-Brito S."/>
            <person name="Sakthikumar S."/>
            <person name="Salem-Izacc S.M."/>
            <person name="Sykes S.M."/>
            <person name="Teixeira M.M."/>
            <person name="Vallejo M.C."/>
            <person name="Walter M.E."/>
            <person name="Yandava C."/>
            <person name="Young S."/>
            <person name="Zeng Q."/>
            <person name="Zucker J."/>
            <person name="Felipe M.S."/>
            <person name="Goldman G.H."/>
            <person name="Haas B.J."/>
            <person name="McEwen J.G."/>
            <person name="Nino-Vega G."/>
            <person name="Puccia R."/>
            <person name="San-Blas G."/>
            <person name="Soares C.M."/>
            <person name="Birren B.W."/>
            <person name="Cuomo C.A."/>
        </authorList>
    </citation>
    <scope>NUCLEOTIDE SEQUENCE [LARGE SCALE GENOMIC DNA]</scope>
    <source>
        <strain evidence="2 3">Pb18</strain>
    </source>
</reference>
<dbReference type="EMBL" id="KN275959">
    <property type="protein sequence ID" value="KGM92405.1"/>
    <property type="molecule type" value="Genomic_DNA"/>
</dbReference>
<feature type="region of interest" description="Disordered" evidence="1">
    <location>
        <begin position="1"/>
        <end position="21"/>
    </location>
</feature>
<dbReference type="RefSeq" id="XP_010759061.1">
    <property type="nucleotide sequence ID" value="XM_010760759.1"/>
</dbReference>
<dbReference type="VEuPathDB" id="FungiDB:PADG_11608"/>
<dbReference type="Proteomes" id="UP000001628">
    <property type="component" value="Unassembled WGS sequence"/>
</dbReference>
<gene>
    <name evidence="2" type="ORF">PADG_11608</name>
</gene>
<dbReference type="InParanoid" id="A0A0A0HYF8"/>
<keyword evidence="3" id="KW-1185">Reference proteome</keyword>
<proteinExistence type="predicted"/>
<dbReference type="HOGENOM" id="CLU_2469719_0_0_1"/>
<evidence type="ECO:0000313" key="2">
    <source>
        <dbReference type="EMBL" id="KGM92405.1"/>
    </source>
</evidence>
<dbReference type="GeneID" id="22587505"/>
<organism evidence="2 3">
    <name type="scientific">Paracoccidioides brasiliensis (strain Pb18)</name>
    <dbReference type="NCBI Taxonomy" id="502780"/>
    <lineage>
        <taxon>Eukaryota</taxon>
        <taxon>Fungi</taxon>
        <taxon>Dikarya</taxon>
        <taxon>Ascomycota</taxon>
        <taxon>Pezizomycotina</taxon>
        <taxon>Eurotiomycetes</taxon>
        <taxon>Eurotiomycetidae</taxon>
        <taxon>Onygenales</taxon>
        <taxon>Ajellomycetaceae</taxon>
        <taxon>Paracoccidioides</taxon>
    </lineage>
</organism>
<sequence length="88" mass="9410">MTERSETTPLLIDASAGASTANEQNDRPMWLFLNLAIDVFVSGYSFVIDIQGLLLNSKPCQPGPRCGEISKRTRMLAGIGLSLGLALG</sequence>
<name>A0A0A0HYF8_PARBD</name>
<dbReference type="AlphaFoldDB" id="A0A0A0HYF8"/>
<accession>A0A0A0HYF8</accession>
<dbReference type="eggNOG" id="ENOG502T5B1">
    <property type="taxonomic scope" value="Eukaryota"/>
</dbReference>